<dbReference type="EMBL" id="BARW01006671">
    <property type="protein sequence ID" value="GAI79170.1"/>
    <property type="molecule type" value="Genomic_DNA"/>
</dbReference>
<comment type="caution">
    <text evidence="1">The sequence shown here is derived from an EMBL/GenBank/DDBJ whole genome shotgun (WGS) entry which is preliminary data.</text>
</comment>
<gene>
    <name evidence="1" type="ORF">S12H4_14013</name>
</gene>
<sequence length="31" mass="3742">MNSVSREAQIAERRAQYPKKYRRIYDRAVEG</sequence>
<feature type="non-terminal residue" evidence="1">
    <location>
        <position position="31"/>
    </location>
</feature>
<organism evidence="1">
    <name type="scientific">marine sediment metagenome</name>
    <dbReference type="NCBI Taxonomy" id="412755"/>
    <lineage>
        <taxon>unclassified sequences</taxon>
        <taxon>metagenomes</taxon>
        <taxon>ecological metagenomes</taxon>
    </lineage>
</organism>
<evidence type="ECO:0000313" key="1">
    <source>
        <dbReference type="EMBL" id="GAI79170.1"/>
    </source>
</evidence>
<proteinExistence type="predicted"/>
<protein>
    <submittedName>
        <fullName evidence="1">Uncharacterized protein</fullName>
    </submittedName>
</protein>
<accession>X1SV00</accession>
<dbReference type="AlphaFoldDB" id="X1SV00"/>
<name>X1SV00_9ZZZZ</name>
<reference evidence="1" key="1">
    <citation type="journal article" date="2014" name="Front. Microbiol.">
        <title>High frequency of phylogenetically diverse reductive dehalogenase-homologous genes in deep subseafloor sedimentary metagenomes.</title>
        <authorList>
            <person name="Kawai M."/>
            <person name="Futagami T."/>
            <person name="Toyoda A."/>
            <person name="Takaki Y."/>
            <person name="Nishi S."/>
            <person name="Hori S."/>
            <person name="Arai W."/>
            <person name="Tsubouchi T."/>
            <person name="Morono Y."/>
            <person name="Uchiyama I."/>
            <person name="Ito T."/>
            <person name="Fujiyama A."/>
            <person name="Inagaki F."/>
            <person name="Takami H."/>
        </authorList>
    </citation>
    <scope>NUCLEOTIDE SEQUENCE</scope>
    <source>
        <strain evidence="1">Expedition CK06-06</strain>
    </source>
</reference>